<gene>
    <name evidence="1" type="ORF">LCGC14_3023570</name>
</gene>
<name>A0A0F8WUH2_9ZZZZ</name>
<dbReference type="EMBL" id="LAZR01062928">
    <property type="protein sequence ID" value="KKK60517.1"/>
    <property type="molecule type" value="Genomic_DNA"/>
</dbReference>
<proteinExistence type="predicted"/>
<protein>
    <submittedName>
        <fullName evidence="1">Uncharacterized protein</fullName>
    </submittedName>
</protein>
<comment type="caution">
    <text evidence="1">The sequence shown here is derived from an EMBL/GenBank/DDBJ whole genome shotgun (WGS) entry which is preliminary data.</text>
</comment>
<reference evidence="1" key="1">
    <citation type="journal article" date="2015" name="Nature">
        <title>Complex archaea that bridge the gap between prokaryotes and eukaryotes.</title>
        <authorList>
            <person name="Spang A."/>
            <person name="Saw J.H."/>
            <person name="Jorgensen S.L."/>
            <person name="Zaremba-Niedzwiedzka K."/>
            <person name="Martijn J."/>
            <person name="Lind A.E."/>
            <person name="van Eijk R."/>
            <person name="Schleper C."/>
            <person name="Guy L."/>
            <person name="Ettema T.J."/>
        </authorList>
    </citation>
    <scope>NUCLEOTIDE SEQUENCE</scope>
</reference>
<accession>A0A0F8WUH2</accession>
<dbReference type="AlphaFoldDB" id="A0A0F8WUH2"/>
<feature type="non-terminal residue" evidence="1">
    <location>
        <position position="361"/>
    </location>
</feature>
<organism evidence="1">
    <name type="scientific">marine sediment metagenome</name>
    <dbReference type="NCBI Taxonomy" id="412755"/>
    <lineage>
        <taxon>unclassified sequences</taxon>
        <taxon>metagenomes</taxon>
        <taxon>ecological metagenomes</taxon>
    </lineage>
</organism>
<feature type="non-terminal residue" evidence="1">
    <location>
        <position position="1"/>
    </location>
</feature>
<evidence type="ECO:0000313" key="1">
    <source>
        <dbReference type="EMBL" id="KKK60517.1"/>
    </source>
</evidence>
<sequence>TPLHLENNIIMGNTINTEVYEEEMPFGFTMEQVQSILATNGTDSHRELFMMRLVSELVIKDLPTLIFDYNGTWSKLITHFKGSQFEDKFLYFKLGSAFRLDLIRSDLSYDKDNIDFLGYMFDAYALAFKKDRRIVEDMRNTIQQNPDMDMVSLKVKLINQNKWDKLPGSDSLLSLFRDFTQQDEQYLHLGTSELSDDITFQDFISDNNTVIIDLSICNDMVKKTFITFLILSKIIHYLNNPHNQDYCNKFIAIPYVDLFFDNNFIDRKSDYGKINKFLDPLKEKGFGFIFSANQAHYLHKNLVNYFENFVAFNTRDKRDIAALSSFMNIQELKGAGYYSRARNQTYQIPYIKNLKNNEAVV</sequence>